<organism evidence="18 19">
    <name type="scientific">Gordonia hydrophobica</name>
    <dbReference type="NCBI Taxonomy" id="40516"/>
    <lineage>
        <taxon>Bacteria</taxon>
        <taxon>Bacillati</taxon>
        <taxon>Actinomycetota</taxon>
        <taxon>Actinomycetes</taxon>
        <taxon>Mycobacteriales</taxon>
        <taxon>Gordoniaceae</taxon>
        <taxon>Gordonia</taxon>
    </lineage>
</organism>
<dbReference type="InterPro" id="IPR013986">
    <property type="entry name" value="DExx_box_DNA_helicase_dom_sf"/>
</dbReference>
<evidence type="ECO:0000256" key="4">
    <source>
        <dbReference type="ARBA" id="ARBA00022763"/>
    </source>
</evidence>
<comment type="catalytic activity">
    <reaction evidence="12">
        <text>Couples ATP hydrolysis with the unwinding of duplex DNA by translocating in the 3'-5' direction.</text>
        <dbReference type="EC" id="5.6.2.4"/>
    </reaction>
</comment>
<dbReference type="InterPro" id="IPR011604">
    <property type="entry name" value="PDDEXK-like_dom_sf"/>
</dbReference>
<evidence type="ECO:0000256" key="1">
    <source>
        <dbReference type="ARBA" id="ARBA00009922"/>
    </source>
</evidence>
<evidence type="ECO:0000256" key="8">
    <source>
        <dbReference type="ARBA" id="ARBA00022840"/>
    </source>
</evidence>
<dbReference type="Gene3D" id="3.40.50.300">
    <property type="entry name" value="P-loop containing nucleotide triphosphate hydrolases"/>
    <property type="match status" value="2"/>
</dbReference>
<dbReference type="PANTHER" id="PTHR11070:SF63">
    <property type="entry name" value="DNA HELICASE IV"/>
    <property type="match status" value="1"/>
</dbReference>
<evidence type="ECO:0000256" key="9">
    <source>
        <dbReference type="ARBA" id="ARBA00023125"/>
    </source>
</evidence>
<dbReference type="SUPFAM" id="SSF52980">
    <property type="entry name" value="Restriction endonuclease-like"/>
    <property type="match status" value="1"/>
</dbReference>
<proteinExistence type="inferred from homology"/>
<evidence type="ECO:0000256" key="13">
    <source>
        <dbReference type="ARBA" id="ARBA00034808"/>
    </source>
</evidence>
<evidence type="ECO:0000256" key="7">
    <source>
        <dbReference type="ARBA" id="ARBA00022839"/>
    </source>
</evidence>
<dbReference type="InterPro" id="IPR014017">
    <property type="entry name" value="DNA_helicase_UvrD-like_C"/>
</dbReference>
<keyword evidence="4" id="KW-0227">DNA damage</keyword>
<accession>A0ABZ2U5V8</accession>
<keyword evidence="10" id="KW-0234">DNA repair</keyword>
<evidence type="ECO:0000313" key="19">
    <source>
        <dbReference type="Proteomes" id="UP001479933"/>
    </source>
</evidence>
<evidence type="ECO:0000256" key="2">
    <source>
        <dbReference type="ARBA" id="ARBA00022722"/>
    </source>
</evidence>
<dbReference type="GO" id="GO:0004386">
    <property type="term" value="F:helicase activity"/>
    <property type="evidence" value="ECO:0007669"/>
    <property type="project" value="UniProtKB-KW"/>
</dbReference>
<evidence type="ECO:0000259" key="16">
    <source>
        <dbReference type="PROSITE" id="PS51198"/>
    </source>
</evidence>
<evidence type="ECO:0000256" key="10">
    <source>
        <dbReference type="ARBA" id="ARBA00023204"/>
    </source>
</evidence>
<comment type="similarity">
    <text evidence="1">Belongs to the helicase family. UvrD subfamily.</text>
</comment>
<dbReference type="Proteomes" id="UP001479933">
    <property type="component" value="Chromosome"/>
</dbReference>
<evidence type="ECO:0000256" key="3">
    <source>
        <dbReference type="ARBA" id="ARBA00022741"/>
    </source>
</evidence>
<keyword evidence="8 15" id="KW-0067">ATP-binding</keyword>
<dbReference type="InterPro" id="IPR011335">
    <property type="entry name" value="Restrct_endonuc-II-like"/>
</dbReference>
<evidence type="ECO:0000256" key="11">
    <source>
        <dbReference type="ARBA" id="ARBA00023235"/>
    </source>
</evidence>
<protein>
    <recommendedName>
        <fullName evidence="13">DNA 3'-5' helicase</fullName>
        <ecNumber evidence="13">5.6.2.4</ecNumber>
    </recommendedName>
</protein>
<dbReference type="InterPro" id="IPR014016">
    <property type="entry name" value="UvrD-like_ATP-bd"/>
</dbReference>
<keyword evidence="2" id="KW-0540">Nuclease</keyword>
<evidence type="ECO:0000256" key="6">
    <source>
        <dbReference type="ARBA" id="ARBA00022806"/>
    </source>
</evidence>
<dbReference type="EC" id="5.6.2.4" evidence="13"/>
<keyword evidence="9" id="KW-0238">DNA-binding</keyword>
<evidence type="ECO:0000256" key="14">
    <source>
        <dbReference type="ARBA" id="ARBA00048988"/>
    </source>
</evidence>
<dbReference type="PANTHER" id="PTHR11070">
    <property type="entry name" value="UVRD / RECB / PCRA DNA HELICASE FAMILY MEMBER"/>
    <property type="match status" value="1"/>
</dbReference>
<dbReference type="InterPro" id="IPR038726">
    <property type="entry name" value="PDDEXK_AddAB-type"/>
</dbReference>
<comment type="catalytic activity">
    <reaction evidence="14">
        <text>ATP + H2O = ADP + phosphate + H(+)</text>
        <dbReference type="Rhea" id="RHEA:13065"/>
        <dbReference type="ChEBI" id="CHEBI:15377"/>
        <dbReference type="ChEBI" id="CHEBI:15378"/>
        <dbReference type="ChEBI" id="CHEBI:30616"/>
        <dbReference type="ChEBI" id="CHEBI:43474"/>
        <dbReference type="ChEBI" id="CHEBI:456216"/>
        <dbReference type="EC" id="5.6.2.4"/>
    </reaction>
</comment>
<feature type="binding site" evidence="15">
    <location>
        <begin position="32"/>
        <end position="39"/>
    </location>
    <ligand>
        <name>ATP</name>
        <dbReference type="ChEBI" id="CHEBI:30616"/>
    </ligand>
</feature>
<dbReference type="Pfam" id="PF13361">
    <property type="entry name" value="UvrD_C"/>
    <property type="match status" value="2"/>
</dbReference>
<dbReference type="InterPro" id="IPR000212">
    <property type="entry name" value="DNA_helicase_UvrD/REP"/>
</dbReference>
<dbReference type="CDD" id="cd17932">
    <property type="entry name" value="DEXQc_UvrD"/>
    <property type="match status" value="1"/>
</dbReference>
<evidence type="ECO:0000259" key="17">
    <source>
        <dbReference type="PROSITE" id="PS51217"/>
    </source>
</evidence>
<dbReference type="Pfam" id="PF00580">
    <property type="entry name" value="UvrD-helicase"/>
    <property type="match status" value="1"/>
</dbReference>
<dbReference type="InterPro" id="IPR027417">
    <property type="entry name" value="P-loop_NTPase"/>
</dbReference>
<dbReference type="RefSeq" id="WP_084247683.1">
    <property type="nucleotide sequence ID" value="NZ_CP136137.1"/>
</dbReference>
<evidence type="ECO:0000313" key="18">
    <source>
        <dbReference type="EMBL" id="WYY09007.1"/>
    </source>
</evidence>
<keyword evidence="3 15" id="KW-0547">Nucleotide-binding</keyword>
<feature type="domain" description="UvrD-like helicase ATP-binding" evidence="16">
    <location>
        <begin position="11"/>
        <end position="294"/>
    </location>
</feature>
<keyword evidence="6 15" id="KW-0347">Helicase</keyword>
<feature type="domain" description="UvrD-like helicase C-terminal" evidence="17">
    <location>
        <begin position="295"/>
        <end position="574"/>
    </location>
</feature>
<evidence type="ECO:0000256" key="12">
    <source>
        <dbReference type="ARBA" id="ARBA00034617"/>
    </source>
</evidence>
<dbReference type="PROSITE" id="PS51217">
    <property type="entry name" value="UVRD_HELICASE_CTER"/>
    <property type="match status" value="1"/>
</dbReference>
<dbReference type="PROSITE" id="PS51198">
    <property type="entry name" value="UVRD_HELICASE_ATP_BIND"/>
    <property type="match status" value="1"/>
</dbReference>
<gene>
    <name evidence="18" type="ORF">RVF87_08120</name>
</gene>
<keyword evidence="19" id="KW-1185">Reference proteome</keyword>
<dbReference type="Pfam" id="PF12705">
    <property type="entry name" value="PDDEXK_1"/>
    <property type="match status" value="1"/>
</dbReference>
<dbReference type="Gene3D" id="1.10.486.10">
    <property type="entry name" value="PCRA, domain 4"/>
    <property type="match status" value="1"/>
</dbReference>
<keyword evidence="11" id="KW-0413">Isomerase</keyword>
<reference evidence="18 19" key="1">
    <citation type="journal article" date="2023" name="Virus Evol.">
        <title>Computational host range prediction-The good, the bad, and the ugly.</title>
        <authorList>
            <person name="Howell A.A."/>
            <person name="Versoza C.J."/>
            <person name="Pfeifer S.P."/>
        </authorList>
    </citation>
    <scope>NUCLEOTIDE SEQUENCE [LARGE SCALE GENOMIC DNA]</scope>
    <source>
        <strain evidence="18 19">1610/1b</strain>
    </source>
</reference>
<sequence>MTAAGASGTIPILAGEAAAAVAHRGGHLQIVAAAGSGKTEIVSQRVASLLKDGEQPESIVAFTFTEKAAEELKERIRERTVALLGPSATDKLGHLYVGTIHGYCFRLLQTYVPRFETHTPLDPNQLTNLLYRETNRLGLRQFDQRNRVFSGIEQFQQSVDVVENEYMTLDVIPDGAFKDTLVKYYAMLDNYRFMSFGTQIVEAVRALENPAVHAAVTADLKHLIVDEYQDVNPAQERLIELLAKPQGSADVVVVGDDDQAIYQWRGSHVANIVAFATRYPNVSKFELLANRRSRPDIVALANGFAKSIPGRIDKEMTAVRPSAGPSVSIAIGHLMEQDEADSIALDIEALHKDGVRYRDIAILVRGKTAYTRILDALALSNIPVQPGGRTGLFEQPEAEVFGATFAWISNVNWSVSKWKTRAAVNLSGLLDRYVSVFGLDDAERQALSTHLQTWKSKRDDENWTPSLVGEFYKLTDLLGIRNWNLTDEMQRNRLGTIARFTAVMADYESVTRRSRRDADNPGEQVGGAVGGEWFYKNFALILTNYATGSYDDFDGENNILGDGVALGTIHGAKGLEWPVVFLPSLKEGRFPSDKSGSLKNWLIPRTLFDAARYEGSDAEERRLFYVALTRARDWVGLSSHQRVNTQSRRPSPYILEAQAIATSGSLPTNAEPRGEAPTSITVSYSELDAYMECPRSYLLRNELGFMPPVQSEIGYGNAVHHVLRTISEHVKATGTVPDSAAVDALMDSEFFLPFANKPAHKEMREKARKLIQTYVTDNTAELQRTWATERPFELYLDGVVISGRADVVFDEHDGVADNLSIVDYKTALGEELKPLQLQIYTDAGRREGLTVGAAFIQDLSATVRHEVSISAADIASAEAQVAIAAQGLKDRDFTPKPEKSKCSFCDVRTVCGAAVTK</sequence>
<evidence type="ECO:0000256" key="15">
    <source>
        <dbReference type="PROSITE-ProRule" id="PRU00560"/>
    </source>
</evidence>
<dbReference type="Gene3D" id="1.10.10.160">
    <property type="match status" value="1"/>
</dbReference>
<dbReference type="GO" id="GO:0016787">
    <property type="term" value="F:hydrolase activity"/>
    <property type="evidence" value="ECO:0007669"/>
    <property type="project" value="UniProtKB-KW"/>
</dbReference>
<evidence type="ECO:0000256" key="5">
    <source>
        <dbReference type="ARBA" id="ARBA00022801"/>
    </source>
</evidence>
<dbReference type="SUPFAM" id="SSF52540">
    <property type="entry name" value="P-loop containing nucleoside triphosphate hydrolases"/>
    <property type="match status" value="1"/>
</dbReference>
<keyword evidence="5 15" id="KW-0378">Hydrolase</keyword>
<keyword evidence="7" id="KW-0269">Exonuclease</keyword>
<dbReference type="Gene3D" id="3.90.320.10">
    <property type="match status" value="1"/>
</dbReference>
<name>A0ABZ2U5V8_9ACTN</name>
<dbReference type="EMBL" id="CP136137">
    <property type="protein sequence ID" value="WYY09007.1"/>
    <property type="molecule type" value="Genomic_DNA"/>
</dbReference>